<dbReference type="Proteomes" id="UP000248326">
    <property type="component" value="Unassembled WGS sequence"/>
</dbReference>
<dbReference type="RefSeq" id="WP_110888934.1">
    <property type="nucleotide sequence ID" value="NZ_QJSX01000030.1"/>
</dbReference>
<gene>
    <name evidence="1" type="ORF">DES52_1308</name>
</gene>
<proteinExistence type="predicted"/>
<dbReference type="AlphaFoldDB" id="A0A318S589"/>
<comment type="caution">
    <text evidence="1">The sequence shown here is derived from an EMBL/GenBank/DDBJ whole genome shotgun (WGS) entry which is preliminary data.</text>
</comment>
<keyword evidence="2" id="KW-1185">Reference proteome</keyword>
<sequence length="69" mass="7731">MSDGVPNVLSLSVTADVLGVSYETLRGQADRGHVACVQFTPRGKRWVRREEVERLARMLHVIPDFSHAL</sequence>
<name>A0A318S589_9DEIO</name>
<accession>A0A318S589</accession>
<evidence type="ECO:0000313" key="1">
    <source>
        <dbReference type="EMBL" id="PYE48365.1"/>
    </source>
</evidence>
<evidence type="ECO:0000313" key="2">
    <source>
        <dbReference type="Proteomes" id="UP000248326"/>
    </source>
</evidence>
<dbReference type="EMBL" id="QJSX01000030">
    <property type="protein sequence ID" value="PYE48365.1"/>
    <property type="molecule type" value="Genomic_DNA"/>
</dbReference>
<reference evidence="1 2" key="1">
    <citation type="submission" date="2018-06" db="EMBL/GenBank/DDBJ databases">
        <title>Genomic Encyclopedia of Type Strains, Phase IV (KMG-IV): sequencing the most valuable type-strain genomes for metagenomic binning, comparative biology and taxonomic classification.</title>
        <authorList>
            <person name="Goeker M."/>
        </authorList>
    </citation>
    <scope>NUCLEOTIDE SEQUENCE [LARGE SCALE GENOMIC DNA]</scope>
    <source>
        <strain evidence="1 2">DSM 18048</strain>
    </source>
</reference>
<dbReference type="SUPFAM" id="SSF46955">
    <property type="entry name" value="Putative DNA-binding domain"/>
    <property type="match status" value="1"/>
</dbReference>
<organism evidence="1 2">
    <name type="scientific">Deinococcus yavapaiensis KR-236</name>
    <dbReference type="NCBI Taxonomy" id="694435"/>
    <lineage>
        <taxon>Bacteria</taxon>
        <taxon>Thermotogati</taxon>
        <taxon>Deinococcota</taxon>
        <taxon>Deinococci</taxon>
        <taxon>Deinococcales</taxon>
        <taxon>Deinococcaceae</taxon>
        <taxon>Deinococcus</taxon>
    </lineage>
</organism>
<dbReference type="InterPro" id="IPR009061">
    <property type="entry name" value="DNA-bd_dom_put_sf"/>
</dbReference>
<evidence type="ECO:0008006" key="3">
    <source>
        <dbReference type="Google" id="ProtNLM"/>
    </source>
</evidence>
<protein>
    <recommendedName>
        <fullName evidence="3">Excisionase family DNA binding protein</fullName>
    </recommendedName>
</protein>